<evidence type="ECO:0000256" key="1">
    <source>
        <dbReference type="SAM" id="MobiDB-lite"/>
    </source>
</evidence>
<dbReference type="OrthoDB" id="6760532at2759"/>
<proteinExistence type="predicted"/>
<evidence type="ECO:0000256" key="2">
    <source>
        <dbReference type="SAM" id="Phobius"/>
    </source>
</evidence>
<protein>
    <submittedName>
        <fullName evidence="3">Uncharacterized protein</fullName>
    </submittedName>
</protein>
<sequence length="277" mass="32184">MINVNNKAFAGKSITKIDSLDSNSSDSGGFKDFVQLDLNKPPSPEPEKPPNHRRKASQPDFFDSKLYSHQRKASQPEVRHTFKHQQLKANAQALEQFLPQKEQKLLHEEEFRQQMSKLSVNQKTEDQPRPMKKPILAQGQFQQSTKKLEELLAQRLEKEKAVKKGQSCVVDGESSGDTEQKMIVQRQIHQKLHADLQQTVKQIQEIQSIELRLPQNRKWNESSRSQPAIGLKHTPKSRVSQKTQNMLLFFRELCCLKYITFLYYFLPATLDRMILEF</sequence>
<reference evidence="3" key="1">
    <citation type="submission" date="2022-03" db="EMBL/GenBank/DDBJ databases">
        <authorList>
            <person name="Sayadi A."/>
        </authorList>
    </citation>
    <scope>NUCLEOTIDE SEQUENCE</scope>
</reference>
<comment type="caution">
    <text evidence="3">The sequence shown here is derived from an EMBL/GenBank/DDBJ whole genome shotgun (WGS) entry which is preliminary data.</text>
</comment>
<name>A0A9P0KH26_ACAOB</name>
<keyword evidence="2" id="KW-0812">Transmembrane</keyword>
<dbReference type="Proteomes" id="UP001152888">
    <property type="component" value="Unassembled WGS sequence"/>
</dbReference>
<evidence type="ECO:0000313" key="4">
    <source>
        <dbReference type="Proteomes" id="UP001152888"/>
    </source>
</evidence>
<accession>A0A9P0KH26</accession>
<evidence type="ECO:0000313" key="3">
    <source>
        <dbReference type="EMBL" id="CAH1975571.1"/>
    </source>
</evidence>
<feature type="transmembrane region" description="Helical" evidence="2">
    <location>
        <begin position="246"/>
        <end position="266"/>
    </location>
</feature>
<organism evidence="3 4">
    <name type="scientific">Acanthoscelides obtectus</name>
    <name type="common">Bean weevil</name>
    <name type="synonym">Bruchus obtectus</name>
    <dbReference type="NCBI Taxonomy" id="200917"/>
    <lineage>
        <taxon>Eukaryota</taxon>
        <taxon>Metazoa</taxon>
        <taxon>Ecdysozoa</taxon>
        <taxon>Arthropoda</taxon>
        <taxon>Hexapoda</taxon>
        <taxon>Insecta</taxon>
        <taxon>Pterygota</taxon>
        <taxon>Neoptera</taxon>
        <taxon>Endopterygota</taxon>
        <taxon>Coleoptera</taxon>
        <taxon>Polyphaga</taxon>
        <taxon>Cucujiformia</taxon>
        <taxon>Chrysomeloidea</taxon>
        <taxon>Chrysomelidae</taxon>
        <taxon>Bruchinae</taxon>
        <taxon>Bruchini</taxon>
        <taxon>Acanthoscelides</taxon>
    </lineage>
</organism>
<keyword evidence="4" id="KW-1185">Reference proteome</keyword>
<feature type="region of interest" description="Disordered" evidence="1">
    <location>
        <begin position="12"/>
        <end position="79"/>
    </location>
</feature>
<gene>
    <name evidence="3" type="ORF">ACAOBT_LOCUS11665</name>
</gene>
<dbReference type="AlphaFoldDB" id="A0A9P0KH26"/>
<dbReference type="EMBL" id="CAKOFQ010006837">
    <property type="protein sequence ID" value="CAH1975571.1"/>
    <property type="molecule type" value="Genomic_DNA"/>
</dbReference>
<keyword evidence="2" id="KW-1133">Transmembrane helix</keyword>
<keyword evidence="2" id="KW-0472">Membrane</keyword>